<protein>
    <submittedName>
        <fullName evidence="5">Gfo/Idh/MocA family oxidoreductase</fullName>
    </submittedName>
</protein>
<sequence length="335" mass="36186">MRIGLAGVGRIGSFHANTLRQLPEVETLVLADVDAARAKQVAATVRGEAVERPEDLFSGSARIDALVICTATDAHASLIVQGVEAGLPVFCEKPVAIDAGQTRQVLQRIQGARAPVHIGFQRRFDAGYMAARAAIQEGNLGWVHTLRACTFDVSPPPANYVPTSGGLFRDCSVHDFDILRWVTGREVVEVYAVGQNRGESFFRDAGDVDTNGALLTMDDGAIALVSATRYNAGGHDVRLEVLGSKASIAVGLDNRTALRSVEPGITFPSGQPYPLFLDRFHDAYVRELEAFVDVVAKRRESPCTVEDALSSLLIAEACEISRHQHRPVKLTEVSQ</sequence>
<dbReference type="PANTHER" id="PTHR42840:SF3">
    <property type="entry name" value="BINDING ROSSMANN FOLD OXIDOREDUCTASE, PUTATIVE (AFU_ORTHOLOGUE AFUA_2G10240)-RELATED"/>
    <property type="match status" value="1"/>
</dbReference>
<name>A0ABZ2L5D9_9BACT</name>
<dbReference type="Proteomes" id="UP001374803">
    <property type="component" value="Chromosome"/>
</dbReference>
<keyword evidence="2" id="KW-0560">Oxidoreductase</keyword>
<evidence type="ECO:0000259" key="4">
    <source>
        <dbReference type="Pfam" id="PF02894"/>
    </source>
</evidence>
<dbReference type="Gene3D" id="3.40.50.720">
    <property type="entry name" value="NAD(P)-binding Rossmann-like Domain"/>
    <property type="match status" value="1"/>
</dbReference>
<reference evidence="5" key="1">
    <citation type="submission" date="2021-12" db="EMBL/GenBank/DDBJ databases">
        <title>Discovery of the Pendulisporaceae a myxobacterial family with distinct sporulation behavior and unique specialized metabolism.</title>
        <authorList>
            <person name="Garcia R."/>
            <person name="Popoff A."/>
            <person name="Bader C.D."/>
            <person name="Loehr J."/>
            <person name="Walesch S."/>
            <person name="Walt C."/>
            <person name="Boldt J."/>
            <person name="Bunk B."/>
            <person name="Haeckl F.J.F.P.J."/>
            <person name="Gunesch A.P."/>
            <person name="Birkelbach J."/>
            <person name="Nuebel U."/>
            <person name="Pietschmann T."/>
            <person name="Bach T."/>
            <person name="Mueller R."/>
        </authorList>
    </citation>
    <scope>NUCLEOTIDE SEQUENCE</scope>
    <source>
        <strain evidence="5">MSr11367</strain>
    </source>
</reference>
<dbReference type="InterPro" id="IPR036291">
    <property type="entry name" value="NAD(P)-bd_dom_sf"/>
</dbReference>
<feature type="domain" description="Gfo/Idh/MocA-like oxidoreductase C-terminal" evidence="4">
    <location>
        <begin position="132"/>
        <end position="330"/>
    </location>
</feature>
<proteinExistence type="inferred from homology"/>
<comment type="similarity">
    <text evidence="1">Belongs to the Gfo/Idh/MocA family.</text>
</comment>
<keyword evidence="6" id="KW-1185">Reference proteome</keyword>
<evidence type="ECO:0000256" key="1">
    <source>
        <dbReference type="ARBA" id="ARBA00010928"/>
    </source>
</evidence>
<dbReference type="InterPro" id="IPR004104">
    <property type="entry name" value="Gfo/Idh/MocA-like_OxRdtase_C"/>
</dbReference>
<dbReference type="SUPFAM" id="SSF55347">
    <property type="entry name" value="Glyceraldehyde-3-phosphate dehydrogenase-like, C-terminal domain"/>
    <property type="match status" value="1"/>
</dbReference>
<dbReference type="Gene3D" id="3.30.360.10">
    <property type="entry name" value="Dihydrodipicolinate Reductase, domain 2"/>
    <property type="match status" value="1"/>
</dbReference>
<accession>A0ABZ2L5D9</accession>
<evidence type="ECO:0000313" key="6">
    <source>
        <dbReference type="Proteomes" id="UP001374803"/>
    </source>
</evidence>
<gene>
    <name evidence="5" type="ORF">LVJ94_46980</name>
</gene>
<feature type="domain" description="Gfo/Idh/MocA-like oxidoreductase N-terminal" evidence="3">
    <location>
        <begin position="1"/>
        <end position="119"/>
    </location>
</feature>
<dbReference type="RefSeq" id="WP_394834076.1">
    <property type="nucleotide sequence ID" value="NZ_CP089929.1"/>
</dbReference>
<organism evidence="5 6">
    <name type="scientific">Pendulispora rubella</name>
    <dbReference type="NCBI Taxonomy" id="2741070"/>
    <lineage>
        <taxon>Bacteria</taxon>
        <taxon>Pseudomonadati</taxon>
        <taxon>Myxococcota</taxon>
        <taxon>Myxococcia</taxon>
        <taxon>Myxococcales</taxon>
        <taxon>Sorangiineae</taxon>
        <taxon>Pendulisporaceae</taxon>
        <taxon>Pendulispora</taxon>
    </lineage>
</organism>
<dbReference type="Pfam" id="PF01408">
    <property type="entry name" value="GFO_IDH_MocA"/>
    <property type="match status" value="1"/>
</dbReference>
<evidence type="ECO:0000313" key="5">
    <source>
        <dbReference type="EMBL" id="WXB04436.1"/>
    </source>
</evidence>
<dbReference type="EMBL" id="CP089983">
    <property type="protein sequence ID" value="WXB04436.1"/>
    <property type="molecule type" value="Genomic_DNA"/>
</dbReference>
<evidence type="ECO:0000259" key="3">
    <source>
        <dbReference type="Pfam" id="PF01408"/>
    </source>
</evidence>
<dbReference type="Pfam" id="PF02894">
    <property type="entry name" value="GFO_IDH_MocA_C"/>
    <property type="match status" value="1"/>
</dbReference>
<dbReference type="PANTHER" id="PTHR42840">
    <property type="entry name" value="NAD(P)-BINDING ROSSMANN-FOLD SUPERFAMILY PROTEIN-RELATED"/>
    <property type="match status" value="1"/>
</dbReference>
<dbReference type="InterPro" id="IPR000683">
    <property type="entry name" value="Gfo/Idh/MocA-like_OxRdtase_N"/>
</dbReference>
<dbReference type="SUPFAM" id="SSF51735">
    <property type="entry name" value="NAD(P)-binding Rossmann-fold domains"/>
    <property type="match status" value="1"/>
</dbReference>
<evidence type="ECO:0000256" key="2">
    <source>
        <dbReference type="ARBA" id="ARBA00023002"/>
    </source>
</evidence>